<dbReference type="CDD" id="cd03801">
    <property type="entry name" value="GT4_PimA-like"/>
    <property type="match status" value="1"/>
</dbReference>
<dbReference type="PANTHER" id="PTHR46401:SF2">
    <property type="entry name" value="GLYCOSYLTRANSFERASE WBBK-RELATED"/>
    <property type="match status" value="1"/>
</dbReference>
<dbReference type="PANTHER" id="PTHR46401">
    <property type="entry name" value="GLYCOSYLTRANSFERASE WBBK-RELATED"/>
    <property type="match status" value="1"/>
</dbReference>
<evidence type="ECO:0000259" key="2">
    <source>
        <dbReference type="Pfam" id="PF00534"/>
    </source>
</evidence>
<proteinExistence type="predicted"/>
<evidence type="ECO:0000256" key="1">
    <source>
        <dbReference type="ARBA" id="ARBA00022679"/>
    </source>
</evidence>
<dbReference type="Gene3D" id="3.40.50.2000">
    <property type="entry name" value="Glycogen Phosphorylase B"/>
    <property type="match status" value="2"/>
</dbReference>
<evidence type="ECO:0000313" key="4">
    <source>
        <dbReference type="EMBL" id="HGE98693.1"/>
    </source>
</evidence>
<protein>
    <submittedName>
        <fullName evidence="4">Glycosyltransferase</fullName>
    </submittedName>
</protein>
<evidence type="ECO:0000259" key="3">
    <source>
        <dbReference type="Pfam" id="PF13439"/>
    </source>
</evidence>
<gene>
    <name evidence="4" type="ORF">ENX07_01270</name>
</gene>
<dbReference type="AlphaFoldDB" id="A0A7C3YRY8"/>
<reference evidence="4" key="1">
    <citation type="journal article" date="2020" name="mSystems">
        <title>Genome- and Community-Level Interaction Insights into Carbon Utilization and Element Cycling Functions of Hydrothermarchaeota in Hydrothermal Sediment.</title>
        <authorList>
            <person name="Zhou Z."/>
            <person name="Liu Y."/>
            <person name="Xu W."/>
            <person name="Pan J."/>
            <person name="Luo Z.H."/>
            <person name="Li M."/>
        </authorList>
    </citation>
    <scope>NUCLEOTIDE SEQUENCE [LARGE SCALE GENOMIC DNA]</scope>
    <source>
        <strain evidence="4">SpSt-906</strain>
    </source>
</reference>
<dbReference type="EMBL" id="DTMQ01000009">
    <property type="protein sequence ID" value="HGE98693.1"/>
    <property type="molecule type" value="Genomic_DNA"/>
</dbReference>
<dbReference type="GO" id="GO:0016757">
    <property type="term" value="F:glycosyltransferase activity"/>
    <property type="evidence" value="ECO:0007669"/>
    <property type="project" value="InterPro"/>
</dbReference>
<feature type="domain" description="Glycosyl transferase family 1" evidence="2">
    <location>
        <begin position="172"/>
        <end position="319"/>
    </location>
</feature>
<dbReference type="GO" id="GO:0009103">
    <property type="term" value="P:lipopolysaccharide biosynthetic process"/>
    <property type="evidence" value="ECO:0007669"/>
    <property type="project" value="TreeGrafter"/>
</dbReference>
<dbReference type="SUPFAM" id="SSF53756">
    <property type="entry name" value="UDP-Glycosyltransferase/glycogen phosphorylase"/>
    <property type="match status" value="1"/>
</dbReference>
<organism evidence="4">
    <name type="scientific">candidate division WOR-3 bacterium</name>
    <dbReference type="NCBI Taxonomy" id="2052148"/>
    <lineage>
        <taxon>Bacteria</taxon>
        <taxon>Bacteria division WOR-3</taxon>
    </lineage>
</organism>
<dbReference type="Pfam" id="PF00534">
    <property type="entry name" value="Glycos_transf_1"/>
    <property type="match status" value="1"/>
</dbReference>
<comment type="caution">
    <text evidence="4">The sequence shown here is derived from an EMBL/GenBank/DDBJ whole genome shotgun (WGS) entry which is preliminary data.</text>
</comment>
<dbReference type="Pfam" id="PF13439">
    <property type="entry name" value="Glyco_transf_4"/>
    <property type="match status" value="1"/>
</dbReference>
<feature type="domain" description="Glycosyltransferase subfamily 4-like N-terminal" evidence="3">
    <location>
        <begin position="79"/>
        <end position="154"/>
    </location>
</feature>
<sequence length="356" mass="41241">MKILFASLSGLNLMEGGTKIQLLMLKKYLKDFGVEVTLFREFEDYNLRDFQLFHLFSAEGGTYHLARVLKGLGLRFILSPIFYSRHSPFSLRLLTAPVFFLRRFFGIWTEHTYVKELCLLSDWVAPNTEKEKELLVRGLGIKGERITVIPNGVEERFYYAQPDLFSQTYKLKDFILYTGHIGWGRKNLLRLLKVLRRLRYPAVLIGKVIQTEYGKKCLAIVEDSPWIKIIDHLPHSSPLLESAYAASSVFVLPSLYETPGLSALEAGLAGAKIVITRYGGTEEYYKDYATYVNPYSEKSIEQGIITALNKRKTDDLREHIKRHFLWQSVAEKLFFLYQKVSQEESPGKKLEFRNRR</sequence>
<name>A0A7C3YRY8_UNCW3</name>
<dbReference type="InterPro" id="IPR028098">
    <property type="entry name" value="Glyco_trans_4-like_N"/>
</dbReference>
<accession>A0A7C3YRY8</accession>
<dbReference type="InterPro" id="IPR001296">
    <property type="entry name" value="Glyco_trans_1"/>
</dbReference>
<keyword evidence="1 4" id="KW-0808">Transferase</keyword>